<comment type="caution">
    <text evidence="2">The sequence shown here is derived from an EMBL/GenBank/DDBJ whole genome shotgun (WGS) entry which is preliminary data.</text>
</comment>
<accession>A0AAV8X4V8</accession>
<reference evidence="2" key="1">
    <citation type="journal article" date="2023" name="Insect Mol. Biol.">
        <title>Genome sequencing provides insights into the evolution of gene families encoding plant cell wall-degrading enzymes in longhorned beetles.</title>
        <authorList>
            <person name="Shin N.R."/>
            <person name="Okamura Y."/>
            <person name="Kirsch R."/>
            <person name="Pauchet Y."/>
        </authorList>
    </citation>
    <scope>NUCLEOTIDE SEQUENCE</scope>
    <source>
        <strain evidence="2">AMC_N1</strain>
    </source>
</reference>
<evidence type="ECO:0000259" key="1">
    <source>
        <dbReference type="PROSITE" id="PS50878"/>
    </source>
</evidence>
<protein>
    <recommendedName>
        <fullName evidence="1">Reverse transcriptase domain-containing protein</fullName>
    </recommendedName>
</protein>
<feature type="domain" description="Reverse transcriptase" evidence="1">
    <location>
        <begin position="1"/>
        <end position="71"/>
    </location>
</feature>
<evidence type="ECO:0000313" key="3">
    <source>
        <dbReference type="Proteomes" id="UP001162162"/>
    </source>
</evidence>
<keyword evidence="3" id="KW-1185">Reference proteome</keyword>
<evidence type="ECO:0000313" key="2">
    <source>
        <dbReference type="EMBL" id="KAJ8933426.1"/>
    </source>
</evidence>
<name>A0AAV8X4V8_9CUCU</name>
<dbReference type="PANTHER" id="PTHR21301">
    <property type="entry name" value="REVERSE TRANSCRIPTASE"/>
    <property type="match status" value="1"/>
</dbReference>
<dbReference type="PANTHER" id="PTHR21301:SF11">
    <property type="entry name" value="GIY-YIG DOMAIN-CONTAINING PROTEIN"/>
    <property type="match status" value="1"/>
</dbReference>
<organism evidence="2 3">
    <name type="scientific">Aromia moschata</name>
    <dbReference type="NCBI Taxonomy" id="1265417"/>
    <lineage>
        <taxon>Eukaryota</taxon>
        <taxon>Metazoa</taxon>
        <taxon>Ecdysozoa</taxon>
        <taxon>Arthropoda</taxon>
        <taxon>Hexapoda</taxon>
        <taxon>Insecta</taxon>
        <taxon>Pterygota</taxon>
        <taxon>Neoptera</taxon>
        <taxon>Endopterygota</taxon>
        <taxon>Coleoptera</taxon>
        <taxon>Polyphaga</taxon>
        <taxon>Cucujiformia</taxon>
        <taxon>Chrysomeloidea</taxon>
        <taxon>Cerambycidae</taxon>
        <taxon>Cerambycinae</taxon>
        <taxon>Callichromatini</taxon>
        <taxon>Aromia</taxon>
    </lineage>
</organism>
<dbReference type="EMBL" id="JAPWTK010001223">
    <property type="protein sequence ID" value="KAJ8933426.1"/>
    <property type="molecule type" value="Genomic_DNA"/>
</dbReference>
<dbReference type="AlphaFoldDB" id="A0AAV8X4V8"/>
<dbReference type="InterPro" id="IPR000477">
    <property type="entry name" value="RT_dom"/>
</dbReference>
<dbReference type="PROSITE" id="PS50878">
    <property type="entry name" value="RT_POL"/>
    <property type="match status" value="1"/>
</dbReference>
<gene>
    <name evidence="2" type="ORF">NQ318_015590</name>
</gene>
<dbReference type="Proteomes" id="UP001162162">
    <property type="component" value="Unassembled WGS sequence"/>
</dbReference>
<sequence length="71" mass="8082">MVDFNEQKNGAAIGSLLSPVIANLFMEAFEEVTIRGSEKKPKCWLRYMDDTFIIWPHGISSPTGLFDYLNK</sequence>
<proteinExistence type="predicted"/>